<dbReference type="GO" id="GO:0005975">
    <property type="term" value="P:carbohydrate metabolic process"/>
    <property type="evidence" value="ECO:0007669"/>
    <property type="project" value="InterPro"/>
</dbReference>
<evidence type="ECO:0008006" key="14">
    <source>
        <dbReference type="Google" id="ProtNLM"/>
    </source>
</evidence>
<keyword evidence="7" id="KW-0735">Signal-anchor</keyword>
<dbReference type="SUPFAM" id="SSF53448">
    <property type="entry name" value="Nucleotide-diphospho-sugar transferases"/>
    <property type="match status" value="1"/>
</dbReference>
<dbReference type="InterPro" id="IPR027995">
    <property type="entry name" value="Galactosyl_T_N"/>
</dbReference>
<evidence type="ECO:0000256" key="2">
    <source>
        <dbReference type="ARBA" id="ARBA00004922"/>
    </source>
</evidence>
<keyword evidence="6" id="KW-0812">Transmembrane</keyword>
<reference evidence="13" key="1">
    <citation type="journal article" date="2020" name="Nature">
        <title>Giant virus diversity and host interactions through global metagenomics.</title>
        <authorList>
            <person name="Schulz F."/>
            <person name="Roux S."/>
            <person name="Paez-Espino D."/>
            <person name="Jungbluth S."/>
            <person name="Walsh D.A."/>
            <person name="Denef V.J."/>
            <person name="McMahon K.D."/>
            <person name="Konstantinidis K.T."/>
            <person name="Eloe-Fadrosh E.A."/>
            <person name="Kyrpides N.C."/>
            <person name="Woyke T."/>
        </authorList>
    </citation>
    <scope>NUCLEOTIDE SEQUENCE</scope>
    <source>
        <strain evidence="13">GVMAG-M-3300023179-33</strain>
    </source>
</reference>
<evidence type="ECO:0000256" key="3">
    <source>
        <dbReference type="ARBA" id="ARBA00005735"/>
    </source>
</evidence>
<feature type="domain" description="Galactosyltransferase C-terminal" evidence="11">
    <location>
        <begin position="106"/>
        <end position="161"/>
    </location>
</feature>
<evidence type="ECO:0000256" key="8">
    <source>
        <dbReference type="ARBA" id="ARBA00022989"/>
    </source>
</evidence>
<keyword evidence="5" id="KW-0808">Transferase</keyword>
<dbReference type="AlphaFoldDB" id="A0A6C0EEC7"/>
<name>A0A6C0EEC7_9ZZZZ</name>
<evidence type="ECO:0000259" key="11">
    <source>
        <dbReference type="Pfam" id="PF02709"/>
    </source>
</evidence>
<organism evidence="13">
    <name type="scientific">viral metagenome</name>
    <dbReference type="NCBI Taxonomy" id="1070528"/>
    <lineage>
        <taxon>unclassified sequences</taxon>
        <taxon>metagenomes</taxon>
        <taxon>organismal metagenomes</taxon>
    </lineage>
</organism>
<evidence type="ECO:0000259" key="12">
    <source>
        <dbReference type="Pfam" id="PF13733"/>
    </source>
</evidence>
<dbReference type="GO" id="GO:0016020">
    <property type="term" value="C:membrane"/>
    <property type="evidence" value="ECO:0007669"/>
    <property type="project" value="UniProtKB-SubCell"/>
</dbReference>
<dbReference type="PRINTS" id="PR02050">
    <property type="entry name" value="B14GALTRFASE"/>
</dbReference>
<comment type="similarity">
    <text evidence="3">Belongs to the glycosyltransferase 7 family.</text>
</comment>
<keyword evidence="10" id="KW-0325">Glycoprotein</keyword>
<evidence type="ECO:0000256" key="6">
    <source>
        <dbReference type="ARBA" id="ARBA00022692"/>
    </source>
</evidence>
<dbReference type="GO" id="GO:0005794">
    <property type="term" value="C:Golgi apparatus"/>
    <property type="evidence" value="ECO:0007669"/>
    <property type="project" value="TreeGrafter"/>
</dbReference>
<evidence type="ECO:0000256" key="9">
    <source>
        <dbReference type="ARBA" id="ARBA00023136"/>
    </source>
</evidence>
<keyword evidence="8" id="KW-1133">Transmembrane helix</keyword>
<keyword evidence="9" id="KW-0472">Membrane</keyword>
<evidence type="ECO:0000256" key="1">
    <source>
        <dbReference type="ARBA" id="ARBA00004606"/>
    </source>
</evidence>
<dbReference type="Gene3D" id="3.90.550.10">
    <property type="entry name" value="Spore Coat Polysaccharide Biosynthesis Protein SpsA, Chain A"/>
    <property type="match status" value="1"/>
</dbReference>
<dbReference type="UniPathway" id="UPA00378"/>
<dbReference type="InterPro" id="IPR027791">
    <property type="entry name" value="Galactosyl_T_C"/>
</dbReference>
<dbReference type="Pfam" id="PF13733">
    <property type="entry name" value="Glyco_transf_7N"/>
    <property type="match status" value="1"/>
</dbReference>
<comment type="pathway">
    <text evidence="2">Protein modification; protein glycosylation.</text>
</comment>
<keyword evidence="4" id="KW-0328">Glycosyltransferase</keyword>
<sequence length="452" mass="53659">MTNVSDNKKIPSKVFIVPYRNREEQKFFFSKYMSYIMEDFTDYEIYFSHQTDNRSFNRGATKNIGFLAIKDKYPQDYKNITFIFNDVDTIPFTKIFNYETSIGVVKHYYGFKYTLGGIVVIKGVDFEEINGYPNYWGWGSEDSCLQKRCENANLVIDRSNFFPIGSPQILHLFDGISRIINKKDSIREKNDNGIDGISSIYRLQYNIDATSTNPKDNLYNVDNPNIYFINITLFLTAFDYNNESKEFYNYDLREPKKKIIEPNLNRKCDVNNMDQSTESWTNIPYYPTINEKKEMISLGIKPPNPYDNTGYNYNLNDRPPPQYHQTKYILQQQQQQQQHQILQRSIFQPHNLKNKQFMQYINRENYFNPKHKNVTYNQEQILKEDNDSEKYHHTENHQITEEITNKILPDNYIRPPINIYSPHYATYMGIKPKATTSAKLNMSSMVRNMRTR</sequence>
<dbReference type="PANTHER" id="PTHR19300:SF57">
    <property type="entry name" value="BETA-1,4-N-ACETYLGALACTOSAMINYLTRANSFERASE"/>
    <property type="match status" value="1"/>
</dbReference>
<dbReference type="InterPro" id="IPR003859">
    <property type="entry name" value="Galactosyl_T"/>
</dbReference>
<evidence type="ECO:0000313" key="13">
    <source>
        <dbReference type="EMBL" id="QHT27536.1"/>
    </source>
</evidence>
<proteinExistence type="inferred from homology"/>
<feature type="domain" description="Galactosyltransferase N-terminal" evidence="12">
    <location>
        <begin position="14"/>
        <end position="94"/>
    </location>
</feature>
<evidence type="ECO:0000256" key="5">
    <source>
        <dbReference type="ARBA" id="ARBA00022679"/>
    </source>
</evidence>
<dbReference type="PANTHER" id="PTHR19300">
    <property type="entry name" value="BETA-1,4-GALACTOSYLTRANSFERASE"/>
    <property type="match status" value="1"/>
</dbReference>
<protein>
    <recommendedName>
        <fullName evidence="14">Galactosyltransferase C-terminal domain-containing protein</fullName>
    </recommendedName>
</protein>
<dbReference type="Pfam" id="PF02709">
    <property type="entry name" value="Glyco_transf_7C"/>
    <property type="match status" value="1"/>
</dbReference>
<evidence type="ECO:0000256" key="4">
    <source>
        <dbReference type="ARBA" id="ARBA00022676"/>
    </source>
</evidence>
<comment type="subcellular location">
    <subcellularLocation>
        <location evidence="1">Membrane</location>
        <topology evidence="1">Single-pass type II membrane protein</topology>
    </subcellularLocation>
</comment>
<evidence type="ECO:0000256" key="7">
    <source>
        <dbReference type="ARBA" id="ARBA00022968"/>
    </source>
</evidence>
<dbReference type="GO" id="GO:0008378">
    <property type="term" value="F:galactosyltransferase activity"/>
    <property type="evidence" value="ECO:0007669"/>
    <property type="project" value="TreeGrafter"/>
</dbReference>
<dbReference type="InterPro" id="IPR029044">
    <property type="entry name" value="Nucleotide-diphossugar_trans"/>
</dbReference>
<evidence type="ECO:0000256" key="10">
    <source>
        <dbReference type="ARBA" id="ARBA00023180"/>
    </source>
</evidence>
<accession>A0A6C0EEC7</accession>
<dbReference type="EMBL" id="MN739824">
    <property type="protein sequence ID" value="QHT27536.1"/>
    <property type="molecule type" value="Genomic_DNA"/>
</dbReference>